<feature type="compositionally biased region" description="Basic and acidic residues" evidence="1">
    <location>
        <begin position="295"/>
        <end position="311"/>
    </location>
</feature>
<feature type="region of interest" description="Disordered" evidence="1">
    <location>
        <begin position="197"/>
        <end position="218"/>
    </location>
</feature>
<protein>
    <submittedName>
        <fullName evidence="2">Uncharacterized protein</fullName>
    </submittedName>
</protein>
<proteinExistence type="predicted"/>
<keyword evidence="3" id="KW-1185">Reference proteome</keyword>
<feature type="region of interest" description="Disordered" evidence="1">
    <location>
        <begin position="1"/>
        <end position="42"/>
    </location>
</feature>
<evidence type="ECO:0000313" key="2">
    <source>
        <dbReference type="EMBL" id="KAJ7348028.1"/>
    </source>
</evidence>
<dbReference type="EMBL" id="JARIHO010000018">
    <property type="protein sequence ID" value="KAJ7348028.1"/>
    <property type="molecule type" value="Genomic_DNA"/>
</dbReference>
<feature type="compositionally biased region" description="Basic and acidic residues" evidence="1">
    <location>
        <begin position="207"/>
        <end position="218"/>
    </location>
</feature>
<gene>
    <name evidence="2" type="ORF">DFH08DRAFT_808796</name>
</gene>
<sequence>MDSPGSEISEDASDLNNNDTDGHDHRHQRAPKCKPNNTFKNDEVQADFDTPLSCLNLQDTHEKAAEKCTLGILLHTVQMRNPSEEGRLDGSRAALLIPTNGLGCKVFGGIGLPRVGAEGIRDRQAQWVWCSEAGVWHGMVAAAERVKRRWRAGRHRGQPGVPPRRQGSLQELVHLVARGLVGVGVGQCGEGAVDGVEATRSTEVAEEEGRGQDDANKRAIRSQEKYMQTKQMTHTFSTIKRTLPADRNPVREPLIVTTVRVVGRLLDEGVDVRALKALWYRAPRGGQPRAQDGGEDQRERNLKERTSDGVRQDSMGMDFLHR</sequence>
<feature type="region of interest" description="Disordered" evidence="1">
    <location>
        <begin position="284"/>
        <end position="322"/>
    </location>
</feature>
<evidence type="ECO:0000313" key="3">
    <source>
        <dbReference type="Proteomes" id="UP001218218"/>
    </source>
</evidence>
<evidence type="ECO:0000256" key="1">
    <source>
        <dbReference type="SAM" id="MobiDB-lite"/>
    </source>
</evidence>
<comment type="caution">
    <text evidence="2">The sequence shown here is derived from an EMBL/GenBank/DDBJ whole genome shotgun (WGS) entry which is preliminary data.</text>
</comment>
<dbReference type="Proteomes" id="UP001218218">
    <property type="component" value="Unassembled WGS sequence"/>
</dbReference>
<reference evidence="2" key="1">
    <citation type="submission" date="2023-03" db="EMBL/GenBank/DDBJ databases">
        <title>Massive genome expansion in bonnet fungi (Mycena s.s.) driven by repeated elements and novel gene families across ecological guilds.</title>
        <authorList>
            <consortium name="Lawrence Berkeley National Laboratory"/>
            <person name="Harder C.B."/>
            <person name="Miyauchi S."/>
            <person name="Viragh M."/>
            <person name="Kuo A."/>
            <person name="Thoen E."/>
            <person name="Andreopoulos B."/>
            <person name="Lu D."/>
            <person name="Skrede I."/>
            <person name="Drula E."/>
            <person name="Henrissat B."/>
            <person name="Morin E."/>
            <person name="Kohler A."/>
            <person name="Barry K."/>
            <person name="LaButti K."/>
            <person name="Morin E."/>
            <person name="Salamov A."/>
            <person name="Lipzen A."/>
            <person name="Mereny Z."/>
            <person name="Hegedus B."/>
            <person name="Baldrian P."/>
            <person name="Stursova M."/>
            <person name="Weitz H."/>
            <person name="Taylor A."/>
            <person name="Grigoriev I.V."/>
            <person name="Nagy L.G."/>
            <person name="Martin F."/>
            <person name="Kauserud H."/>
        </authorList>
    </citation>
    <scope>NUCLEOTIDE SEQUENCE</scope>
    <source>
        <strain evidence="2">CBHHK002</strain>
    </source>
</reference>
<organism evidence="2 3">
    <name type="scientific">Mycena albidolilacea</name>
    <dbReference type="NCBI Taxonomy" id="1033008"/>
    <lineage>
        <taxon>Eukaryota</taxon>
        <taxon>Fungi</taxon>
        <taxon>Dikarya</taxon>
        <taxon>Basidiomycota</taxon>
        <taxon>Agaricomycotina</taxon>
        <taxon>Agaricomycetes</taxon>
        <taxon>Agaricomycetidae</taxon>
        <taxon>Agaricales</taxon>
        <taxon>Marasmiineae</taxon>
        <taxon>Mycenaceae</taxon>
        <taxon>Mycena</taxon>
    </lineage>
</organism>
<dbReference type="AlphaFoldDB" id="A0AAD7A257"/>
<accession>A0AAD7A257</accession>
<name>A0AAD7A257_9AGAR</name>